<dbReference type="PROSITE" id="PS51832">
    <property type="entry name" value="HD_GYP"/>
    <property type="match status" value="1"/>
</dbReference>
<evidence type="ECO:0000313" key="3">
    <source>
        <dbReference type="Proteomes" id="UP000831921"/>
    </source>
</evidence>
<keyword evidence="3" id="KW-1185">Reference proteome</keyword>
<dbReference type="InterPro" id="IPR052020">
    <property type="entry name" value="Cyclic_di-GMP/3'3'-cGAMP_PDE"/>
</dbReference>
<dbReference type="Proteomes" id="UP000831921">
    <property type="component" value="Chromosome"/>
</dbReference>
<dbReference type="EMBL" id="CP097253">
    <property type="protein sequence ID" value="UUR07223.1"/>
    <property type="molecule type" value="Genomic_DNA"/>
</dbReference>
<protein>
    <submittedName>
        <fullName evidence="2">HD domain-containing protein</fullName>
    </submittedName>
</protein>
<accession>A0ABY5MSU6</accession>
<dbReference type="SUPFAM" id="SSF109604">
    <property type="entry name" value="HD-domain/PDEase-like"/>
    <property type="match status" value="2"/>
</dbReference>
<name>A0ABY5MSU6_9SPHN</name>
<evidence type="ECO:0000313" key="2">
    <source>
        <dbReference type="EMBL" id="UUR07223.1"/>
    </source>
</evidence>
<dbReference type="CDD" id="cd00077">
    <property type="entry name" value="HDc"/>
    <property type="match status" value="1"/>
</dbReference>
<dbReference type="PANTHER" id="PTHR45228">
    <property type="entry name" value="CYCLIC DI-GMP PHOSPHODIESTERASE TM_0186-RELATED"/>
    <property type="match status" value="1"/>
</dbReference>
<dbReference type="InterPro" id="IPR003607">
    <property type="entry name" value="HD/PDEase_dom"/>
</dbReference>
<dbReference type="Pfam" id="PF13487">
    <property type="entry name" value="HD_5"/>
    <property type="match status" value="2"/>
</dbReference>
<dbReference type="PANTHER" id="PTHR45228:SF5">
    <property type="entry name" value="CYCLIC DI-GMP PHOSPHODIESTERASE VC_1348-RELATED"/>
    <property type="match status" value="1"/>
</dbReference>
<proteinExistence type="predicted"/>
<dbReference type="InterPro" id="IPR037522">
    <property type="entry name" value="HD_GYP_dom"/>
</dbReference>
<gene>
    <name evidence="2" type="ORF">M1K48_09745</name>
</gene>
<sequence length="447" mass="48761">MLHQVIPLPTANRAEVIAAFSYALDLTEGQPAGHCIRTCWIGMQIGREIGLSPPDLGDLYYTLLLKDLGCSSNAARICELYEVDDRAFKQGYKTVGTSLAATLHFVLKKTAQGATFRQRASAIGNILRNGDAIAQEMIVSRCTRGADIARTLRFSDAVCDGIYHLDEHWNGSGRPGRLQGEAIPLLSRIALLAQVADVFHDHAGPGAALDEVRRRHRLWFDPALVQAFEAVAARPAFWEKLASPTIEGRVIRLAPISSNLALDDDYLDAITDAFGQVIDAKSPFTAGHSQRVGDLAEQMARGFGMSPERTRWLRRAAVLHDVGKLGVSSAILEKPASLDEREWTEMRNHAVHTRAILGRIGALSDMADVTAAHHERLDGSGYPLRLSGTAISRDTRIITACDFYDALVSDRPYRAALPVGEAIGIMTQEVGSAIDRDCLDMLKATLD</sequence>
<evidence type="ECO:0000259" key="1">
    <source>
        <dbReference type="PROSITE" id="PS51832"/>
    </source>
</evidence>
<organism evidence="2 3">
    <name type="scientific">Sphingomonas glaciei</name>
    <dbReference type="NCBI Taxonomy" id="2938948"/>
    <lineage>
        <taxon>Bacteria</taxon>
        <taxon>Pseudomonadati</taxon>
        <taxon>Pseudomonadota</taxon>
        <taxon>Alphaproteobacteria</taxon>
        <taxon>Sphingomonadales</taxon>
        <taxon>Sphingomonadaceae</taxon>
        <taxon>Sphingomonas</taxon>
    </lineage>
</organism>
<feature type="domain" description="HD-GYP" evidence="1">
    <location>
        <begin position="263"/>
        <end position="447"/>
    </location>
</feature>
<dbReference type="RefSeq" id="WP_249454801.1">
    <property type="nucleotide sequence ID" value="NZ_CP097253.1"/>
</dbReference>
<dbReference type="Gene3D" id="1.10.3210.10">
    <property type="entry name" value="Hypothetical protein af1432"/>
    <property type="match status" value="3"/>
</dbReference>
<reference evidence="2 3" key="1">
    <citation type="submission" date="2022-05" db="EMBL/GenBank/DDBJ databases">
        <title>S8-45 Sphingomonas ultraviolaceadurans.</title>
        <authorList>
            <person name="Liu Y."/>
        </authorList>
    </citation>
    <scope>NUCLEOTIDE SEQUENCE [LARGE SCALE GENOMIC DNA]</scope>
    <source>
        <strain evidence="2 3">S8-45</strain>
    </source>
</reference>
<dbReference type="SMART" id="SM00471">
    <property type="entry name" value="HDc"/>
    <property type="match status" value="1"/>
</dbReference>